<dbReference type="GO" id="GO:0005956">
    <property type="term" value="C:protein kinase CK2 complex"/>
    <property type="evidence" value="ECO:0007669"/>
    <property type="project" value="UniProtKB-UniRule"/>
</dbReference>
<dbReference type="FunFam" id="1.10.1820.10:FF:000005">
    <property type="entry name" value="Casein kinase II subunit beta"/>
    <property type="match status" value="1"/>
</dbReference>
<proteinExistence type="inferred from homology"/>
<dbReference type="GO" id="GO:0019887">
    <property type="term" value="F:protein kinase regulator activity"/>
    <property type="evidence" value="ECO:0007669"/>
    <property type="project" value="InterPro"/>
</dbReference>
<feature type="compositionally biased region" description="Basic and acidic residues" evidence="4">
    <location>
        <begin position="1"/>
        <end position="11"/>
    </location>
</feature>
<dbReference type="GO" id="GO:0006359">
    <property type="term" value="P:regulation of transcription by RNA polymerase III"/>
    <property type="evidence" value="ECO:0007669"/>
    <property type="project" value="TreeGrafter"/>
</dbReference>
<evidence type="ECO:0000256" key="1">
    <source>
        <dbReference type="ARBA" id="ARBA00006941"/>
    </source>
</evidence>
<dbReference type="Pfam" id="PF01214">
    <property type="entry name" value="CK_II_beta"/>
    <property type="match status" value="1"/>
</dbReference>
<gene>
    <name evidence="5" type="primary">CKB1_4</name>
    <name evidence="5" type="ORF">PGT21_029969</name>
</gene>
<evidence type="ECO:0000313" key="6">
    <source>
        <dbReference type="Proteomes" id="UP000324748"/>
    </source>
</evidence>
<dbReference type="SMART" id="SM01085">
    <property type="entry name" value="CK_II_beta"/>
    <property type="match status" value="1"/>
</dbReference>
<dbReference type="Gene3D" id="1.10.1820.10">
    <property type="entry name" value="protein kinase ck2 holoenzyme, chain C, domain 1"/>
    <property type="match status" value="1"/>
</dbReference>
<feature type="region of interest" description="Disordered" evidence="4">
    <location>
        <begin position="1"/>
        <end position="116"/>
    </location>
</feature>
<comment type="caution">
    <text evidence="5">The sequence shown here is derived from an EMBL/GenBank/DDBJ whole genome shotgun (WGS) entry which is preliminary data.</text>
</comment>
<dbReference type="FunFam" id="2.20.25.20:FF:000001">
    <property type="entry name" value="Casein kinase II subunit beta"/>
    <property type="match status" value="1"/>
</dbReference>
<feature type="compositionally biased region" description="Polar residues" evidence="4">
    <location>
        <begin position="12"/>
        <end position="21"/>
    </location>
</feature>
<dbReference type="InterPro" id="IPR035991">
    <property type="entry name" value="Casein_kinase_II_beta-like"/>
</dbReference>
<evidence type="ECO:0000256" key="3">
    <source>
        <dbReference type="RuleBase" id="RU361268"/>
    </source>
</evidence>
<comment type="subunit">
    <text evidence="3">Tetramer of two alpha and two beta subunits.</text>
</comment>
<dbReference type="InterPro" id="IPR000704">
    <property type="entry name" value="Casein_kinase_II_reg-sub"/>
</dbReference>
<reference evidence="5 6" key="1">
    <citation type="submission" date="2019-05" db="EMBL/GenBank/DDBJ databases">
        <title>Emergence of the Ug99 lineage of the wheat stem rust pathogen through somatic hybridization.</title>
        <authorList>
            <person name="Li F."/>
            <person name="Upadhyaya N.M."/>
            <person name="Sperschneider J."/>
            <person name="Matny O."/>
            <person name="Nguyen-Phuc H."/>
            <person name="Mago R."/>
            <person name="Raley C."/>
            <person name="Miller M.E."/>
            <person name="Silverstein K.A.T."/>
            <person name="Henningsen E."/>
            <person name="Hirsch C.D."/>
            <person name="Visser B."/>
            <person name="Pretorius Z.A."/>
            <person name="Steffenson B.J."/>
            <person name="Schwessinger B."/>
            <person name="Dodds P.N."/>
            <person name="Figueroa M."/>
        </authorList>
    </citation>
    <scope>NUCLEOTIDE SEQUENCE [LARGE SCALE GENOMIC DNA]</scope>
    <source>
        <strain evidence="5">21-0</strain>
    </source>
</reference>
<feature type="compositionally biased region" description="Acidic residues" evidence="4">
    <location>
        <begin position="81"/>
        <end position="90"/>
    </location>
</feature>
<accession>A0A5B0NDS5</accession>
<dbReference type="AlphaFoldDB" id="A0A5B0NDS5"/>
<dbReference type="PANTHER" id="PTHR11740:SF0">
    <property type="entry name" value="CASEIN KINASE II SUBUNIT BETA"/>
    <property type="match status" value="1"/>
</dbReference>
<dbReference type="GO" id="GO:0034456">
    <property type="term" value="C:UTP-C complex"/>
    <property type="evidence" value="ECO:0007669"/>
    <property type="project" value="TreeGrafter"/>
</dbReference>
<protein>
    <recommendedName>
        <fullName evidence="3">Casein kinase II subunit beta</fullName>
        <shortName evidence="3">CK II beta</shortName>
    </recommendedName>
</protein>
<evidence type="ECO:0000313" key="5">
    <source>
        <dbReference type="EMBL" id="KAA1087367.1"/>
    </source>
</evidence>
<dbReference type="Proteomes" id="UP000324748">
    <property type="component" value="Unassembled WGS sequence"/>
</dbReference>
<comment type="function">
    <text evidence="2 3">Regulatory subunit of casein kinase II/CK2. As part of the kinase complex regulates the basal catalytic activity of the alpha subunit a constitutively active serine/threonine-protein kinase that phosphorylates a large number of substrates containing acidic residues C-terminal to the phosphorylated serine or threonine.</text>
</comment>
<comment type="similarity">
    <text evidence="1 3">Belongs to the casein kinase 2 subunit beta family.</text>
</comment>
<dbReference type="SUPFAM" id="SSF57798">
    <property type="entry name" value="Casein kinase II beta subunit"/>
    <property type="match status" value="1"/>
</dbReference>
<evidence type="ECO:0000256" key="4">
    <source>
        <dbReference type="SAM" id="MobiDB-lite"/>
    </source>
</evidence>
<name>A0A5B0NDS5_PUCGR</name>
<dbReference type="OrthoDB" id="2275560at2759"/>
<organism evidence="5 6">
    <name type="scientific">Puccinia graminis f. sp. tritici</name>
    <dbReference type="NCBI Taxonomy" id="56615"/>
    <lineage>
        <taxon>Eukaryota</taxon>
        <taxon>Fungi</taxon>
        <taxon>Dikarya</taxon>
        <taxon>Basidiomycota</taxon>
        <taxon>Pucciniomycotina</taxon>
        <taxon>Pucciniomycetes</taxon>
        <taxon>Pucciniales</taxon>
        <taxon>Pucciniaceae</taxon>
        <taxon>Puccinia</taxon>
    </lineage>
</organism>
<dbReference type="GO" id="GO:0005737">
    <property type="term" value="C:cytoplasm"/>
    <property type="evidence" value="ECO:0007669"/>
    <property type="project" value="TreeGrafter"/>
</dbReference>
<dbReference type="Gene3D" id="2.20.25.20">
    <property type="match status" value="1"/>
</dbReference>
<keyword evidence="6" id="KW-1185">Reference proteome</keyword>
<dbReference type="PANTHER" id="PTHR11740">
    <property type="entry name" value="CASEIN KINASE II SUBUNIT BETA"/>
    <property type="match status" value="1"/>
</dbReference>
<feature type="compositionally biased region" description="Acidic residues" evidence="4">
    <location>
        <begin position="47"/>
        <end position="73"/>
    </location>
</feature>
<dbReference type="InterPro" id="IPR016149">
    <property type="entry name" value="Casein_kin_II_reg-sub_N"/>
</dbReference>
<sequence>MDHDARQRSTDISEIQNQSGSRQRKDNNNEPGGGNPRPTAGENQHQEDEEEEEEEEEDEEEEEEEEIEQEEQENVGGLAEDPAEPDENLVVDDSAHEQLSPGRVAPREGLNYDTDTSASVTDSLTWISWFCSLAGHEYFAEVAEDFIEDDFNLTGLTTYVPFYKEALEMILDVEPEDDSVKVPEVSLVESSAEILYGMIHQRYILTRQGLSQMNAKYESAHFGYCPRVYCQPSKVVPCGRSDVPGDGEVVLFCPNCMDIYHPPSSRYHCIDGAYFGTSFPHLLFQTYRESTSILAPSPTASLSSPEPPCDLQSKSGFMSDSVTPYNSSRSKIYGPRIYGFRVSERARSGPRMQWLRIRPRTEEQLRLGLEYRERELVEEVEGS</sequence>
<dbReference type="EMBL" id="VSWC01000105">
    <property type="protein sequence ID" value="KAA1087367.1"/>
    <property type="molecule type" value="Genomic_DNA"/>
</dbReference>
<dbReference type="PRINTS" id="PR00472">
    <property type="entry name" value="CASNKINASEII"/>
</dbReference>
<evidence type="ECO:0000256" key="2">
    <source>
        <dbReference type="ARBA" id="ARBA00045899"/>
    </source>
</evidence>